<feature type="transmembrane region" description="Helical" evidence="11">
    <location>
        <begin position="61"/>
        <end position="81"/>
    </location>
</feature>
<keyword evidence="9 11" id="KW-0472">Membrane</keyword>
<gene>
    <name evidence="11 12" type="primary">rodA</name>
    <name evidence="11" type="synonym">mrdB</name>
    <name evidence="12" type="ORF">J5V48_01495</name>
</gene>
<evidence type="ECO:0000256" key="7">
    <source>
        <dbReference type="ARBA" id="ARBA00022984"/>
    </source>
</evidence>
<proteinExistence type="inferred from homology"/>
<comment type="similarity">
    <text evidence="11">Belongs to the SEDS family. MrdB/RodA subfamily.</text>
</comment>
<accession>A0ABS7DEU3</accession>
<comment type="catalytic activity">
    <reaction evidence="11">
        <text>[GlcNAc-(1-&gt;4)-Mur2Ac(oyl-L-Ala-gamma-D-Glu-L-Lys-D-Ala-D-Ala)](n)-di-trans,octa-cis-undecaprenyl diphosphate + beta-D-GlcNAc-(1-&gt;4)-Mur2Ac(oyl-L-Ala-gamma-D-Glu-L-Lys-D-Ala-D-Ala)-di-trans,octa-cis-undecaprenyl diphosphate = [GlcNAc-(1-&gt;4)-Mur2Ac(oyl-L-Ala-gamma-D-Glu-L-Lys-D-Ala-D-Ala)](n+1)-di-trans,octa-cis-undecaprenyl diphosphate + di-trans,octa-cis-undecaprenyl diphosphate + H(+)</text>
        <dbReference type="Rhea" id="RHEA:23708"/>
        <dbReference type="Rhea" id="RHEA-COMP:9602"/>
        <dbReference type="Rhea" id="RHEA-COMP:9603"/>
        <dbReference type="ChEBI" id="CHEBI:15378"/>
        <dbReference type="ChEBI" id="CHEBI:58405"/>
        <dbReference type="ChEBI" id="CHEBI:60033"/>
        <dbReference type="ChEBI" id="CHEBI:78435"/>
        <dbReference type="EC" id="2.4.99.28"/>
    </reaction>
</comment>
<dbReference type="InterPro" id="IPR018365">
    <property type="entry name" value="Cell_cycle_FtsW-rel_CS"/>
</dbReference>
<keyword evidence="10 11" id="KW-0961">Cell wall biogenesis/degradation</keyword>
<comment type="caution">
    <text evidence="12">The sequence shown here is derived from an EMBL/GenBank/DDBJ whole genome shotgun (WGS) entry which is preliminary data.</text>
</comment>
<dbReference type="InterPro" id="IPR011923">
    <property type="entry name" value="RodA/MrdB"/>
</dbReference>
<keyword evidence="6 11" id="KW-0133">Cell shape</keyword>
<evidence type="ECO:0000256" key="5">
    <source>
        <dbReference type="ARBA" id="ARBA00022692"/>
    </source>
</evidence>
<feature type="transmembrane region" description="Helical" evidence="11">
    <location>
        <begin position="349"/>
        <end position="370"/>
    </location>
</feature>
<dbReference type="InterPro" id="IPR001182">
    <property type="entry name" value="FtsW/RodA"/>
</dbReference>
<dbReference type="Pfam" id="PF01098">
    <property type="entry name" value="FTSW_RODA_SPOVE"/>
    <property type="match status" value="1"/>
</dbReference>
<dbReference type="RefSeq" id="WP_219936228.1">
    <property type="nucleotide sequence ID" value="NZ_JAGFNY010000002.1"/>
</dbReference>
<comment type="pathway">
    <text evidence="11">Cell wall biogenesis; peptidoglycan biosynthesis.</text>
</comment>
<feature type="transmembrane region" description="Helical" evidence="11">
    <location>
        <begin position="29"/>
        <end position="49"/>
    </location>
</feature>
<evidence type="ECO:0000256" key="2">
    <source>
        <dbReference type="ARBA" id="ARBA00022475"/>
    </source>
</evidence>
<protein>
    <recommendedName>
        <fullName evidence="11">Peptidoglycan glycosyltransferase MrdB</fullName>
        <shortName evidence="11">PGT</shortName>
        <ecNumber evidence="11">2.4.99.28</ecNumber>
    </recommendedName>
    <alternativeName>
        <fullName evidence="11">Cell elongation protein RodA</fullName>
    </alternativeName>
    <alternativeName>
        <fullName evidence="11">Cell wall polymerase</fullName>
    </alternativeName>
    <alternativeName>
        <fullName evidence="11">Peptidoglycan polymerase</fullName>
        <shortName evidence="11">PG polymerase</shortName>
    </alternativeName>
</protein>
<dbReference type="PANTHER" id="PTHR30474">
    <property type="entry name" value="CELL CYCLE PROTEIN"/>
    <property type="match status" value="1"/>
</dbReference>
<evidence type="ECO:0000256" key="11">
    <source>
        <dbReference type="HAMAP-Rule" id="MF_02079"/>
    </source>
</evidence>
<dbReference type="Proteomes" id="UP000731465">
    <property type="component" value="Unassembled WGS sequence"/>
</dbReference>
<reference evidence="12 13" key="1">
    <citation type="submission" date="2021-03" db="EMBL/GenBank/DDBJ databases">
        <title>Succinivibrio sp. nov. isolated from feces of cow.</title>
        <authorList>
            <person name="Choi J.-Y."/>
        </authorList>
    </citation>
    <scope>NUCLEOTIDE SEQUENCE [LARGE SCALE GENOMIC DNA]</scope>
    <source>
        <strain evidence="12 13">AGMB01872</strain>
    </source>
</reference>
<keyword evidence="2 11" id="KW-1003">Cell membrane</keyword>
<evidence type="ECO:0000256" key="9">
    <source>
        <dbReference type="ARBA" id="ARBA00023136"/>
    </source>
</evidence>
<feature type="transmembrane region" description="Helical" evidence="11">
    <location>
        <begin position="174"/>
        <end position="196"/>
    </location>
</feature>
<organism evidence="12 13">
    <name type="scientific">Succinivibrio faecicola</name>
    <dbReference type="NCBI Taxonomy" id="2820300"/>
    <lineage>
        <taxon>Bacteria</taxon>
        <taxon>Pseudomonadati</taxon>
        <taxon>Pseudomonadota</taxon>
        <taxon>Gammaproteobacteria</taxon>
        <taxon>Aeromonadales</taxon>
        <taxon>Succinivibrionaceae</taxon>
        <taxon>Succinivibrio</taxon>
    </lineage>
</organism>
<dbReference type="PANTHER" id="PTHR30474:SF1">
    <property type="entry name" value="PEPTIDOGLYCAN GLYCOSYLTRANSFERASE MRDB"/>
    <property type="match status" value="1"/>
</dbReference>
<feature type="transmembrane region" description="Helical" evidence="11">
    <location>
        <begin position="148"/>
        <end position="167"/>
    </location>
</feature>
<evidence type="ECO:0000256" key="10">
    <source>
        <dbReference type="ARBA" id="ARBA00023316"/>
    </source>
</evidence>
<sequence length="382" mass="42211">MSNQDKTTLGQVNSNRIRGTFFSRHHIDLPLLFGLFVALCFSLFVLYSASGQELDMLLRQCTRTFAAFVLMILVAQIPPQYYAKVSIYLYIIGLILLILVELFGDISKGAQRWLNLGIIRIQPSEIFKVVMPLTVATFLSKSSIPPRFINTVFAFGIVLVPTALILMQPDLGTATLVAVAGFIAIFIAGLSWWWIITGAVVGAGALPIMWNFVLHDYQKQRIFTLLDPSSDPLGAGYHIIQSKIAIGSGGLYGKGWLQGSQSQLEFLPEPHTDFIFAVLSEETGLVGFLILMSLYCFIIGRCILITLNAKDNFEKILCGSFTFTFMFYIFVNIGMVSGILPVVGVPLPLISYGGTAMITLTICFGMIMSIQTHKKGSIFRQD</sequence>
<dbReference type="NCBIfam" id="TIGR02210">
    <property type="entry name" value="rodA_shape"/>
    <property type="match status" value="1"/>
</dbReference>
<keyword evidence="7 11" id="KW-0573">Peptidoglycan synthesis</keyword>
<keyword evidence="13" id="KW-1185">Reference proteome</keyword>
<evidence type="ECO:0000256" key="8">
    <source>
        <dbReference type="ARBA" id="ARBA00022989"/>
    </source>
</evidence>
<feature type="transmembrane region" description="Helical" evidence="11">
    <location>
        <begin position="285"/>
        <end position="304"/>
    </location>
</feature>
<dbReference type="HAMAP" id="MF_02079">
    <property type="entry name" value="PGT_RodA"/>
    <property type="match status" value="1"/>
</dbReference>
<evidence type="ECO:0000313" key="12">
    <source>
        <dbReference type="EMBL" id="MBW7569564.1"/>
    </source>
</evidence>
<evidence type="ECO:0000256" key="1">
    <source>
        <dbReference type="ARBA" id="ARBA00004141"/>
    </source>
</evidence>
<dbReference type="EC" id="2.4.99.28" evidence="11"/>
<keyword evidence="4 11" id="KW-0808">Transferase</keyword>
<keyword evidence="11" id="KW-0997">Cell inner membrane</keyword>
<dbReference type="EMBL" id="JAGFNY010000002">
    <property type="protein sequence ID" value="MBW7569564.1"/>
    <property type="molecule type" value="Genomic_DNA"/>
</dbReference>
<comment type="function">
    <text evidence="11">Peptidoglycan polymerase that is essential for cell wall elongation.</text>
</comment>
<comment type="subcellular location">
    <subcellularLocation>
        <location evidence="11">Cell inner membrane</location>
        <topology evidence="11">Multi-pass membrane protein</topology>
    </subcellularLocation>
    <subcellularLocation>
        <location evidence="1">Membrane</location>
        <topology evidence="1">Multi-pass membrane protein</topology>
    </subcellularLocation>
</comment>
<keyword evidence="3 11" id="KW-0328">Glycosyltransferase</keyword>
<evidence type="ECO:0000313" key="13">
    <source>
        <dbReference type="Proteomes" id="UP000731465"/>
    </source>
</evidence>
<feature type="transmembrane region" description="Helical" evidence="11">
    <location>
        <begin position="316"/>
        <end position="343"/>
    </location>
</feature>
<evidence type="ECO:0000256" key="3">
    <source>
        <dbReference type="ARBA" id="ARBA00022676"/>
    </source>
</evidence>
<name>A0ABS7DEU3_9GAMM</name>
<keyword evidence="5 11" id="KW-0812">Transmembrane</keyword>
<evidence type="ECO:0000256" key="4">
    <source>
        <dbReference type="ARBA" id="ARBA00022679"/>
    </source>
</evidence>
<evidence type="ECO:0000256" key="6">
    <source>
        <dbReference type="ARBA" id="ARBA00022960"/>
    </source>
</evidence>
<dbReference type="PROSITE" id="PS00428">
    <property type="entry name" value="FTSW_RODA_SPOVE"/>
    <property type="match status" value="1"/>
</dbReference>
<feature type="transmembrane region" description="Helical" evidence="11">
    <location>
        <begin position="87"/>
        <end position="104"/>
    </location>
</feature>
<keyword evidence="8 11" id="KW-1133">Transmembrane helix</keyword>